<dbReference type="Gene3D" id="3.40.980.20">
    <property type="entry name" value="Four-carbon acid sugar kinase, nucleotide binding domain"/>
    <property type="match status" value="1"/>
</dbReference>
<dbReference type="InterPro" id="IPR031475">
    <property type="entry name" value="NBD_C"/>
</dbReference>
<dbReference type="InterPro" id="IPR010737">
    <property type="entry name" value="4-carb_acid_sugar_kinase_N"/>
</dbReference>
<dbReference type="Gene3D" id="3.40.50.10840">
    <property type="entry name" value="Putative sugar-binding, N-terminal domain"/>
    <property type="match status" value="1"/>
</dbReference>
<evidence type="ECO:0000259" key="7">
    <source>
        <dbReference type="Pfam" id="PF07005"/>
    </source>
</evidence>
<dbReference type="GO" id="GO:0016301">
    <property type="term" value="F:kinase activity"/>
    <property type="evidence" value="ECO:0007669"/>
    <property type="project" value="UniProtKB-KW"/>
</dbReference>
<protein>
    <submittedName>
        <fullName evidence="9">Four-carbon acid sugar kinase family protein</fullName>
        <ecNumber evidence="9">2.7.1.-</ecNumber>
    </submittedName>
</protein>
<evidence type="ECO:0000256" key="4">
    <source>
        <dbReference type="ARBA" id="ARBA00022777"/>
    </source>
</evidence>
<evidence type="ECO:0000313" key="10">
    <source>
        <dbReference type="Proteomes" id="UP001595756"/>
    </source>
</evidence>
<feature type="domain" description="Four-carbon acid sugar kinase N-terminal" evidence="7">
    <location>
        <begin position="14"/>
        <end position="248"/>
    </location>
</feature>
<reference evidence="10" key="1">
    <citation type="journal article" date="2019" name="Int. J. Syst. Evol. Microbiol.">
        <title>The Global Catalogue of Microorganisms (GCM) 10K type strain sequencing project: providing services to taxonomists for standard genome sequencing and annotation.</title>
        <authorList>
            <consortium name="The Broad Institute Genomics Platform"/>
            <consortium name="The Broad Institute Genome Sequencing Center for Infectious Disease"/>
            <person name="Wu L."/>
            <person name="Ma J."/>
        </authorList>
    </citation>
    <scope>NUCLEOTIDE SEQUENCE [LARGE SCALE GENOMIC DNA]</scope>
    <source>
        <strain evidence="10">CGMCC 1.19029</strain>
    </source>
</reference>
<dbReference type="EC" id="2.7.1.-" evidence="9"/>
<evidence type="ECO:0000256" key="1">
    <source>
        <dbReference type="ARBA" id="ARBA00005715"/>
    </source>
</evidence>
<evidence type="ECO:0000256" key="2">
    <source>
        <dbReference type="ARBA" id="ARBA00022679"/>
    </source>
</evidence>
<dbReference type="InterPro" id="IPR042213">
    <property type="entry name" value="NBD_C_sf"/>
</dbReference>
<keyword evidence="2 9" id="KW-0808">Transferase</keyword>
<sequence>MNSGRVLPEGPLVAFYGDDFTGSSAAMEALAFAGFETILFLSPPTPERLAHFSHYRGIGIASVARSRSPEWMDKHLPAAFEQLASTGAPIVHYKVCSTFDSAPHVGSIGRAAEIGQRRFRGWTPLVVSDLGMGRFQAFGNLFAHADGVGYRLDRHPTMSAHPVTPMHEADLGRHLAAQTRLPVGLVDFVTMKRGQADALLARELERGMAIVSLDLLDLETLREAGRLIWERGAAQQFVLGSQGVEQALIAYWRASGLVPSTGVGAQCARVERVAAVSGSVSPITAAQIRHARAQGFEPIVLEAQLAIDTDLLAVEVQRVIDLGRQALERGRNPLIFTATGPDDPRVVAFREAVRASNVEITTANDRLGAALGDVLDALVRQCGLRRVVISGGDTSGHATTRLGIDALTAIAPISPGVPLCRAHSLDPAIDGLEIALKGGQTGHVDFFVTVRDQH</sequence>
<dbReference type="RefSeq" id="WP_376814385.1">
    <property type="nucleotide sequence ID" value="NZ_JBHSDY010000012.1"/>
</dbReference>
<accession>A0ABV8S2W4</accession>
<comment type="similarity">
    <text evidence="1">Belongs to the four-carbon acid sugar kinase family.</text>
</comment>
<feature type="domain" description="Four-carbon acid sugar kinase nucleotide binding" evidence="8">
    <location>
        <begin position="275"/>
        <end position="447"/>
    </location>
</feature>
<dbReference type="InterPro" id="IPR037051">
    <property type="entry name" value="4-carb_acid_sugar_kinase_N_sf"/>
</dbReference>
<keyword evidence="10" id="KW-1185">Reference proteome</keyword>
<dbReference type="EMBL" id="JBHSDY010000012">
    <property type="protein sequence ID" value="MFC4299847.1"/>
    <property type="molecule type" value="Genomic_DNA"/>
</dbReference>
<proteinExistence type="inferred from homology"/>
<comment type="caution">
    <text evidence="9">The sequence shown here is derived from an EMBL/GenBank/DDBJ whole genome shotgun (WGS) entry which is preliminary data.</text>
</comment>
<keyword evidence="4 9" id="KW-0418">Kinase</keyword>
<evidence type="ECO:0000256" key="3">
    <source>
        <dbReference type="ARBA" id="ARBA00022741"/>
    </source>
</evidence>
<evidence type="ECO:0000259" key="8">
    <source>
        <dbReference type="Pfam" id="PF17042"/>
    </source>
</evidence>
<gene>
    <name evidence="9" type="ORF">ACFO0J_17530</name>
</gene>
<organism evidence="9 10">
    <name type="scientific">Castellaniella hirudinis</name>
    <dbReference type="NCBI Taxonomy" id="1144617"/>
    <lineage>
        <taxon>Bacteria</taxon>
        <taxon>Pseudomonadati</taxon>
        <taxon>Pseudomonadota</taxon>
        <taxon>Betaproteobacteria</taxon>
        <taxon>Burkholderiales</taxon>
        <taxon>Alcaligenaceae</taxon>
        <taxon>Castellaniella</taxon>
    </lineage>
</organism>
<name>A0ABV8S2W4_9BURK</name>
<keyword evidence="3" id="KW-0547">Nucleotide-binding</keyword>
<keyword evidence="6" id="KW-0119">Carbohydrate metabolism</keyword>
<dbReference type="Proteomes" id="UP001595756">
    <property type="component" value="Unassembled WGS sequence"/>
</dbReference>
<evidence type="ECO:0000313" key="9">
    <source>
        <dbReference type="EMBL" id="MFC4299847.1"/>
    </source>
</evidence>
<dbReference type="SUPFAM" id="SSF142764">
    <property type="entry name" value="YgbK-like"/>
    <property type="match status" value="1"/>
</dbReference>
<dbReference type="Pfam" id="PF17042">
    <property type="entry name" value="NBD_C"/>
    <property type="match status" value="1"/>
</dbReference>
<keyword evidence="5" id="KW-0067">ATP-binding</keyword>
<evidence type="ECO:0000256" key="5">
    <source>
        <dbReference type="ARBA" id="ARBA00022840"/>
    </source>
</evidence>
<evidence type="ECO:0000256" key="6">
    <source>
        <dbReference type="ARBA" id="ARBA00023277"/>
    </source>
</evidence>
<dbReference type="Pfam" id="PF07005">
    <property type="entry name" value="SBD_N"/>
    <property type="match status" value="1"/>
</dbReference>